<proteinExistence type="predicted"/>
<name>A0AAN8B4D5_9TELE</name>
<evidence type="ECO:0000313" key="3">
    <source>
        <dbReference type="Proteomes" id="UP001335648"/>
    </source>
</evidence>
<accession>A0AAN8B4D5</accession>
<dbReference type="Proteomes" id="UP001335648">
    <property type="component" value="Unassembled WGS sequence"/>
</dbReference>
<dbReference type="EMBL" id="JAULUE010002065">
    <property type="protein sequence ID" value="KAK5878315.1"/>
    <property type="molecule type" value="Genomic_DNA"/>
</dbReference>
<evidence type="ECO:0000256" key="1">
    <source>
        <dbReference type="SAM" id="MobiDB-lite"/>
    </source>
</evidence>
<reference evidence="2 3" key="1">
    <citation type="journal article" date="2023" name="Mol. Biol. Evol.">
        <title>Genomics of Secondarily Temperate Adaptation in the Only Non-Antarctic Icefish.</title>
        <authorList>
            <person name="Rivera-Colon A.G."/>
            <person name="Rayamajhi N."/>
            <person name="Minhas B.F."/>
            <person name="Madrigal G."/>
            <person name="Bilyk K.T."/>
            <person name="Yoon V."/>
            <person name="Hune M."/>
            <person name="Gregory S."/>
            <person name="Cheng C.H.C."/>
            <person name="Catchen J.M."/>
        </authorList>
    </citation>
    <scope>NUCLEOTIDE SEQUENCE [LARGE SCALE GENOMIC DNA]</scope>
    <source>
        <strain evidence="2">JC2023a</strain>
    </source>
</reference>
<sequence length="72" mass="8064">MAQALAFHPHGGQQALNYRGITFGMRTGTAKPIDPRKSEEQREHHKPHPSERQHGSKIILVDEIVVCNGTRP</sequence>
<evidence type="ECO:0000313" key="2">
    <source>
        <dbReference type="EMBL" id="KAK5878315.1"/>
    </source>
</evidence>
<comment type="caution">
    <text evidence="2">The sequence shown here is derived from an EMBL/GenBank/DDBJ whole genome shotgun (WGS) entry which is preliminary data.</text>
</comment>
<keyword evidence="3" id="KW-1185">Reference proteome</keyword>
<feature type="region of interest" description="Disordered" evidence="1">
    <location>
        <begin position="1"/>
        <end position="58"/>
    </location>
</feature>
<feature type="compositionally biased region" description="Basic and acidic residues" evidence="1">
    <location>
        <begin position="33"/>
        <end position="54"/>
    </location>
</feature>
<gene>
    <name evidence="2" type="ORF">CesoFtcFv8_023729</name>
</gene>
<dbReference type="AlphaFoldDB" id="A0AAN8B4D5"/>
<organism evidence="2 3">
    <name type="scientific">Champsocephalus esox</name>
    <name type="common">pike icefish</name>
    <dbReference type="NCBI Taxonomy" id="159716"/>
    <lineage>
        <taxon>Eukaryota</taxon>
        <taxon>Metazoa</taxon>
        <taxon>Chordata</taxon>
        <taxon>Craniata</taxon>
        <taxon>Vertebrata</taxon>
        <taxon>Euteleostomi</taxon>
        <taxon>Actinopterygii</taxon>
        <taxon>Neopterygii</taxon>
        <taxon>Teleostei</taxon>
        <taxon>Neoteleostei</taxon>
        <taxon>Acanthomorphata</taxon>
        <taxon>Eupercaria</taxon>
        <taxon>Perciformes</taxon>
        <taxon>Notothenioidei</taxon>
        <taxon>Channichthyidae</taxon>
        <taxon>Champsocephalus</taxon>
    </lineage>
</organism>
<protein>
    <submittedName>
        <fullName evidence="2">Uncharacterized protein</fullName>
    </submittedName>
</protein>